<reference evidence="1" key="1">
    <citation type="journal article" date="2020" name="Fungal Divers.">
        <title>Resolving the Mortierellaceae phylogeny through synthesis of multi-gene phylogenetics and phylogenomics.</title>
        <authorList>
            <person name="Vandepol N."/>
            <person name="Liber J."/>
            <person name="Desiro A."/>
            <person name="Na H."/>
            <person name="Kennedy M."/>
            <person name="Barry K."/>
            <person name="Grigoriev I.V."/>
            <person name="Miller A.N."/>
            <person name="O'Donnell K."/>
            <person name="Stajich J.E."/>
            <person name="Bonito G."/>
        </authorList>
    </citation>
    <scope>NUCLEOTIDE SEQUENCE</scope>
    <source>
        <strain evidence="1">NRRL 28262</strain>
    </source>
</reference>
<dbReference type="AlphaFoldDB" id="A0AAD4H2C4"/>
<dbReference type="EMBL" id="JAAAIL010001413">
    <property type="protein sequence ID" value="KAG0269598.1"/>
    <property type="molecule type" value="Genomic_DNA"/>
</dbReference>
<sequence length="93" mass="10493">MSGQPRWWRQRIRIRIPSLPFLALLFLFAHSTLFTSLASAWPYVDCSGTNSMFNLGAVTAYIDPTNNTVHLSLQGNFSNAYGPAYYQTSETNQ</sequence>
<evidence type="ECO:0000313" key="1">
    <source>
        <dbReference type="EMBL" id="KAG0269598.1"/>
    </source>
</evidence>
<name>A0AAD4H2C4_9FUNG</name>
<proteinExistence type="predicted"/>
<comment type="caution">
    <text evidence="1">The sequence shown here is derived from an EMBL/GenBank/DDBJ whole genome shotgun (WGS) entry which is preliminary data.</text>
</comment>
<organism evidence="1 2">
    <name type="scientific">Linnemannia exigua</name>
    <dbReference type="NCBI Taxonomy" id="604196"/>
    <lineage>
        <taxon>Eukaryota</taxon>
        <taxon>Fungi</taxon>
        <taxon>Fungi incertae sedis</taxon>
        <taxon>Mucoromycota</taxon>
        <taxon>Mortierellomycotina</taxon>
        <taxon>Mortierellomycetes</taxon>
        <taxon>Mortierellales</taxon>
        <taxon>Mortierellaceae</taxon>
        <taxon>Linnemannia</taxon>
    </lineage>
</organism>
<dbReference type="Proteomes" id="UP001194580">
    <property type="component" value="Unassembled WGS sequence"/>
</dbReference>
<gene>
    <name evidence="1" type="ORF">BGZ95_002006</name>
</gene>
<protein>
    <submittedName>
        <fullName evidence="1">Uncharacterized protein</fullName>
    </submittedName>
</protein>
<keyword evidence="2" id="KW-1185">Reference proteome</keyword>
<feature type="non-terminal residue" evidence="1">
    <location>
        <position position="93"/>
    </location>
</feature>
<evidence type="ECO:0000313" key="2">
    <source>
        <dbReference type="Proteomes" id="UP001194580"/>
    </source>
</evidence>
<accession>A0AAD4H2C4</accession>